<dbReference type="RefSeq" id="WP_390258478.1">
    <property type="nucleotide sequence ID" value="NZ_JBHUGH010000001.1"/>
</dbReference>
<dbReference type="SUPFAM" id="SSF161098">
    <property type="entry name" value="MetI-like"/>
    <property type="match status" value="1"/>
</dbReference>
<dbReference type="InterPro" id="IPR000515">
    <property type="entry name" value="MetI-like"/>
</dbReference>
<accession>A0ABW4S014</accession>
<dbReference type="PANTHER" id="PTHR42929">
    <property type="entry name" value="INNER MEMBRANE ABC TRANSPORTER PERMEASE PROTEIN YDCU-RELATED-RELATED"/>
    <property type="match status" value="1"/>
</dbReference>
<evidence type="ECO:0000256" key="5">
    <source>
        <dbReference type="ARBA" id="ARBA00022692"/>
    </source>
</evidence>
<evidence type="ECO:0000256" key="7">
    <source>
        <dbReference type="ARBA" id="ARBA00023136"/>
    </source>
</evidence>
<feature type="domain" description="ABC transmembrane type-1" evidence="9">
    <location>
        <begin position="73"/>
        <end position="279"/>
    </location>
</feature>
<feature type="transmembrane region" description="Helical" evidence="8">
    <location>
        <begin position="79"/>
        <end position="99"/>
    </location>
</feature>
<keyword evidence="7 8" id="KW-0472">Membrane</keyword>
<dbReference type="CDD" id="cd06261">
    <property type="entry name" value="TM_PBP2"/>
    <property type="match status" value="1"/>
</dbReference>
<dbReference type="InterPro" id="IPR035906">
    <property type="entry name" value="MetI-like_sf"/>
</dbReference>
<feature type="transmembrane region" description="Helical" evidence="8">
    <location>
        <begin position="255"/>
        <end position="278"/>
    </location>
</feature>
<organism evidence="10 11">
    <name type="scientific">Halodurantibacterium flavum</name>
    <dbReference type="NCBI Taxonomy" id="1382802"/>
    <lineage>
        <taxon>Bacteria</taxon>
        <taxon>Pseudomonadati</taxon>
        <taxon>Pseudomonadota</taxon>
        <taxon>Alphaproteobacteria</taxon>
        <taxon>Rhodobacterales</taxon>
        <taxon>Paracoccaceae</taxon>
        <taxon>Halodurantibacterium</taxon>
    </lineage>
</organism>
<feature type="transmembrane region" description="Helical" evidence="8">
    <location>
        <begin position="21"/>
        <end position="40"/>
    </location>
</feature>
<feature type="transmembrane region" description="Helical" evidence="8">
    <location>
        <begin position="159"/>
        <end position="179"/>
    </location>
</feature>
<sequence>MSSVSHRPASWPRSFLNAPTTRYWLLIAPAMVAMVVFYLYPIGRVLVMSVTVPQTGLDNYALLGSSSAIHRMIWTTARIGVITTAITLILGYAISYALVHSRPATQRIMFLCVLIPLWISALVRAFAWFILLRRDGLINAGLLEIGLISTPLNLIWNELGVIIGMVHYMLPLGVLPIYANMRNIDARVMAAARGLGASRMTTFRRIYLPLSMPGVLGAGILVFIYSLGFYVTPALLGGGKTLMIAEYIRAQILDLVRWGTAAMLATSLLIVIGLLMAVMSRIVDLRKLFGGH</sequence>
<comment type="subcellular location">
    <subcellularLocation>
        <location evidence="1 8">Cell membrane</location>
        <topology evidence="1 8">Multi-pass membrane protein</topology>
    </subcellularLocation>
</comment>
<evidence type="ECO:0000313" key="10">
    <source>
        <dbReference type="EMBL" id="MFD1910663.1"/>
    </source>
</evidence>
<dbReference type="Proteomes" id="UP001597353">
    <property type="component" value="Unassembled WGS sequence"/>
</dbReference>
<proteinExistence type="inferred from homology"/>
<dbReference type="PROSITE" id="PS50928">
    <property type="entry name" value="ABC_TM1"/>
    <property type="match status" value="1"/>
</dbReference>
<feature type="transmembrane region" description="Helical" evidence="8">
    <location>
        <begin position="206"/>
        <end position="235"/>
    </location>
</feature>
<evidence type="ECO:0000313" key="11">
    <source>
        <dbReference type="Proteomes" id="UP001597353"/>
    </source>
</evidence>
<gene>
    <name evidence="10" type="ORF">ACFSGJ_00380</name>
</gene>
<feature type="transmembrane region" description="Helical" evidence="8">
    <location>
        <begin position="108"/>
        <end position="131"/>
    </location>
</feature>
<dbReference type="EMBL" id="JBHUGH010000001">
    <property type="protein sequence ID" value="MFD1910663.1"/>
    <property type="molecule type" value="Genomic_DNA"/>
</dbReference>
<keyword evidence="3 8" id="KW-0813">Transport</keyword>
<evidence type="ECO:0000256" key="4">
    <source>
        <dbReference type="ARBA" id="ARBA00022475"/>
    </source>
</evidence>
<dbReference type="PANTHER" id="PTHR42929:SF5">
    <property type="entry name" value="ABC TRANSPORTER PERMEASE PROTEIN"/>
    <property type="match status" value="1"/>
</dbReference>
<keyword evidence="4" id="KW-1003">Cell membrane</keyword>
<evidence type="ECO:0000256" key="8">
    <source>
        <dbReference type="RuleBase" id="RU363032"/>
    </source>
</evidence>
<reference evidence="11" key="1">
    <citation type="journal article" date="2019" name="Int. J. Syst. Evol. Microbiol.">
        <title>The Global Catalogue of Microorganisms (GCM) 10K type strain sequencing project: providing services to taxonomists for standard genome sequencing and annotation.</title>
        <authorList>
            <consortium name="The Broad Institute Genomics Platform"/>
            <consortium name="The Broad Institute Genome Sequencing Center for Infectious Disease"/>
            <person name="Wu L."/>
            <person name="Ma J."/>
        </authorList>
    </citation>
    <scope>NUCLEOTIDE SEQUENCE [LARGE SCALE GENOMIC DNA]</scope>
    <source>
        <strain evidence="11">CGMCC 4.7242</strain>
    </source>
</reference>
<evidence type="ECO:0000256" key="6">
    <source>
        <dbReference type="ARBA" id="ARBA00022989"/>
    </source>
</evidence>
<evidence type="ECO:0000256" key="3">
    <source>
        <dbReference type="ARBA" id="ARBA00022448"/>
    </source>
</evidence>
<name>A0ABW4S014_9RHOB</name>
<comment type="caution">
    <text evidence="10">The sequence shown here is derived from an EMBL/GenBank/DDBJ whole genome shotgun (WGS) entry which is preliminary data.</text>
</comment>
<evidence type="ECO:0000256" key="1">
    <source>
        <dbReference type="ARBA" id="ARBA00004651"/>
    </source>
</evidence>
<keyword evidence="6 8" id="KW-1133">Transmembrane helix</keyword>
<keyword evidence="5 8" id="KW-0812">Transmembrane</keyword>
<evidence type="ECO:0000256" key="2">
    <source>
        <dbReference type="ARBA" id="ARBA00007069"/>
    </source>
</evidence>
<dbReference type="Pfam" id="PF00528">
    <property type="entry name" value="BPD_transp_1"/>
    <property type="match status" value="1"/>
</dbReference>
<evidence type="ECO:0000259" key="9">
    <source>
        <dbReference type="PROSITE" id="PS50928"/>
    </source>
</evidence>
<dbReference type="Gene3D" id="1.10.3720.10">
    <property type="entry name" value="MetI-like"/>
    <property type="match status" value="1"/>
</dbReference>
<comment type="similarity">
    <text evidence="2">Belongs to the binding-protein-dependent transport system permease family. CysTW subfamily.</text>
</comment>
<keyword evidence="11" id="KW-1185">Reference proteome</keyword>
<protein>
    <submittedName>
        <fullName evidence="10">ABC transporter permease</fullName>
    </submittedName>
</protein>